<dbReference type="InterPro" id="IPR053157">
    <property type="entry name" value="Sterol_Uptake_Regulator"/>
</dbReference>
<dbReference type="InterPro" id="IPR001138">
    <property type="entry name" value="Zn2Cys6_DnaBD"/>
</dbReference>
<dbReference type="RefSeq" id="XP_031875159.1">
    <property type="nucleotide sequence ID" value="XM_032011105.1"/>
</dbReference>
<dbReference type="OrthoDB" id="4937900at2759"/>
<sequence length="377" mass="42190">MGFFSYLRQSLTILCPRPKCDEQKPECHKCITRDTACSYPASTPLVWVSGKAASTDDGIEQKSSREPSPPAYSSGEHVSTTNKPSLNLENIDLIIHWFTKTVYTVVSTSNPAALNICQTVILNRAMEHHFLLHGLLALSALHLAESHPDPQKLTTIATAHHTQGLALYHSILSNINEENYSASIAFSSLTIMFVFALSRPQPTNPTKTELIDHLTQIFLLAKGWHKVVHIADGLECRSGRSIFPTHNPNTIPLSPDIEAAFSRLHALNQGYDTALYALAIQSLKSVFGTLAHEGSENPHVALEWTNTLPEEFVRLIRERENLALVVVGYYCVVLHKVPQVWWLQGWSRGLFDVIWRTVDHIYQDALEFPRVIIEVEG</sequence>
<feature type="region of interest" description="Disordered" evidence="2">
    <location>
        <begin position="54"/>
        <end position="83"/>
    </location>
</feature>
<keyword evidence="4" id="KW-1185">Reference proteome</keyword>
<dbReference type="Proteomes" id="UP000254866">
    <property type="component" value="Unassembled WGS sequence"/>
</dbReference>
<dbReference type="CDD" id="cd00067">
    <property type="entry name" value="GAL4"/>
    <property type="match status" value="1"/>
</dbReference>
<keyword evidence="1" id="KW-0539">Nucleus</keyword>
<dbReference type="PANTHER" id="PTHR47784:SF5">
    <property type="entry name" value="STEROL UPTAKE CONTROL PROTEIN 2"/>
    <property type="match status" value="1"/>
</dbReference>
<dbReference type="InterPro" id="IPR021858">
    <property type="entry name" value="Fun_TF"/>
</dbReference>
<proteinExistence type="predicted"/>
<organism evidence="3 4">
    <name type="scientific">Venustampulla echinocandica</name>
    <dbReference type="NCBI Taxonomy" id="2656787"/>
    <lineage>
        <taxon>Eukaryota</taxon>
        <taxon>Fungi</taxon>
        <taxon>Dikarya</taxon>
        <taxon>Ascomycota</taxon>
        <taxon>Pezizomycotina</taxon>
        <taxon>Leotiomycetes</taxon>
        <taxon>Helotiales</taxon>
        <taxon>Pleuroascaceae</taxon>
        <taxon>Venustampulla</taxon>
    </lineage>
</organism>
<evidence type="ECO:0000313" key="4">
    <source>
        <dbReference type="Proteomes" id="UP000254866"/>
    </source>
</evidence>
<dbReference type="Pfam" id="PF11951">
    <property type="entry name" value="Fungal_trans_2"/>
    <property type="match status" value="1"/>
</dbReference>
<dbReference type="GeneID" id="43595331"/>
<protein>
    <recommendedName>
        <fullName evidence="5">Zn(2)-C6 fungal-type domain-containing protein</fullName>
    </recommendedName>
</protein>
<name>A0A370U434_9HELO</name>
<reference evidence="3 4" key="1">
    <citation type="journal article" date="2018" name="IMA Fungus">
        <title>IMA Genome-F 9: Draft genome sequence of Annulohypoxylon stygium, Aspergillus mulundensis, Berkeleyomyces basicola (syn. Thielaviopsis basicola), Ceratocystis smalleyi, two Cercospora beticola strains, Coleophoma cylindrospora, Fusarium fracticaudum, Phialophora cf. hyalina, and Morchella septimelata.</title>
        <authorList>
            <person name="Wingfield B.D."/>
            <person name="Bills G.F."/>
            <person name="Dong Y."/>
            <person name="Huang W."/>
            <person name="Nel W.J."/>
            <person name="Swalarsk-Parry B.S."/>
            <person name="Vaghefi N."/>
            <person name="Wilken P.M."/>
            <person name="An Z."/>
            <person name="de Beer Z.W."/>
            <person name="De Vos L."/>
            <person name="Chen L."/>
            <person name="Duong T.A."/>
            <person name="Gao Y."/>
            <person name="Hammerbacher A."/>
            <person name="Kikkert J.R."/>
            <person name="Li Y."/>
            <person name="Li H."/>
            <person name="Li K."/>
            <person name="Li Q."/>
            <person name="Liu X."/>
            <person name="Ma X."/>
            <person name="Naidoo K."/>
            <person name="Pethybridge S.J."/>
            <person name="Sun J."/>
            <person name="Steenkamp E.T."/>
            <person name="van der Nest M.A."/>
            <person name="van Wyk S."/>
            <person name="Wingfield M.J."/>
            <person name="Xiong C."/>
            <person name="Yue Q."/>
            <person name="Zhang X."/>
        </authorList>
    </citation>
    <scope>NUCLEOTIDE SEQUENCE [LARGE SCALE GENOMIC DNA]</scope>
    <source>
        <strain evidence="3 4">BP 5553</strain>
    </source>
</reference>
<dbReference type="AlphaFoldDB" id="A0A370U434"/>
<comment type="caution">
    <text evidence="3">The sequence shown here is derived from an EMBL/GenBank/DDBJ whole genome shotgun (WGS) entry which is preliminary data.</text>
</comment>
<evidence type="ECO:0000313" key="3">
    <source>
        <dbReference type="EMBL" id="RDL42503.1"/>
    </source>
</evidence>
<dbReference type="GO" id="GO:0001228">
    <property type="term" value="F:DNA-binding transcription activator activity, RNA polymerase II-specific"/>
    <property type="evidence" value="ECO:0007669"/>
    <property type="project" value="TreeGrafter"/>
</dbReference>
<dbReference type="PANTHER" id="PTHR47784">
    <property type="entry name" value="STEROL UPTAKE CONTROL PROTEIN 2"/>
    <property type="match status" value="1"/>
</dbReference>
<dbReference type="EMBL" id="NPIC01000001">
    <property type="protein sequence ID" value="RDL42503.1"/>
    <property type="molecule type" value="Genomic_DNA"/>
</dbReference>
<evidence type="ECO:0000256" key="1">
    <source>
        <dbReference type="ARBA" id="ARBA00023242"/>
    </source>
</evidence>
<gene>
    <name evidence="3" type="ORF">BP5553_02482</name>
</gene>
<accession>A0A370U434</accession>
<evidence type="ECO:0008006" key="5">
    <source>
        <dbReference type="Google" id="ProtNLM"/>
    </source>
</evidence>
<dbReference type="GO" id="GO:0008270">
    <property type="term" value="F:zinc ion binding"/>
    <property type="evidence" value="ECO:0007669"/>
    <property type="project" value="InterPro"/>
</dbReference>
<evidence type="ECO:0000256" key="2">
    <source>
        <dbReference type="SAM" id="MobiDB-lite"/>
    </source>
</evidence>